<dbReference type="PANTHER" id="PTHR10625:SF10">
    <property type="entry name" value="HISTONE DEACETYLASE HDAC1"/>
    <property type="match status" value="1"/>
</dbReference>
<dbReference type="InterPro" id="IPR023801">
    <property type="entry name" value="His_deacetylse_dom"/>
</dbReference>
<dbReference type="SUPFAM" id="SSF52768">
    <property type="entry name" value="Arginase/deacetylase"/>
    <property type="match status" value="1"/>
</dbReference>
<dbReference type="InterPro" id="IPR023696">
    <property type="entry name" value="Ureohydrolase_dom_sf"/>
</dbReference>
<dbReference type="CDD" id="cd11599">
    <property type="entry name" value="HDAC_classII_2"/>
    <property type="match status" value="1"/>
</dbReference>
<evidence type="ECO:0000256" key="1">
    <source>
        <dbReference type="ARBA" id="ARBA00005947"/>
    </source>
</evidence>
<dbReference type="PRINTS" id="PR01270">
    <property type="entry name" value="HDASUPER"/>
</dbReference>
<name>A0A238ZSS9_9PROT</name>
<proteinExistence type="inferred from homology"/>
<dbReference type="OrthoDB" id="9808367at2"/>
<evidence type="ECO:0000259" key="2">
    <source>
        <dbReference type="Pfam" id="PF00850"/>
    </source>
</evidence>
<dbReference type="EMBL" id="FZOA01000005">
    <property type="protein sequence ID" value="SNR86477.1"/>
    <property type="molecule type" value="Genomic_DNA"/>
</dbReference>
<dbReference type="RefSeq" id="WP_089375597.1">
    <property type="nucleotide sequence ID" value="NZ_FZOA01000005.1"/>
</dbReference>
<sequence length="311" mass="34236">MSTALVTHPDTLLHVMDGKHPESPARITAILDALSEQALLDQLQRHQAPQATDQDLQRVHDPAYIRHIRSISPRAGIVRLDPDTAMGPMSLSACLHAAGAAIKAVDLVMQQHVENAFCCVRPPGHHAGKANAAGFCIFNHIAIGVAHALEIYGLKRVAILDFDVHHGDGTEDIFRDDERVMLCSTFQHPFYPHRGAETRSNHIINVPLAAGSDGEAFRQAVLQHISPALQRFRPQMLFISAGFDAHEKDPLAQLQLTVHDYRWITEFALSIAEQHAEKRIVSLLEGGYHLPSLAQAASMHIRTLARLPALS</sequence>
<feature type="domain" description="Histone deacetylase" evidence="2">
    <location>
        <begin position="20"/>
        <end position="304"/>
    </location>
</feature>
<evidence type="ECO:0000313" key="3">
    <source>
        <dbReference type="EMBL" id="SNR86477.1"/>
    </source>
</evidence>
<dbReference type="Gene3D" id="3.40.800.20">
    <property type="entry name" value="Histone deacetylase domain"/>
    <property type="match status" value="1"/>
</dbReference>
<dbReference type="GO" id="GO:0004407">
    <property type="term" value="F:histone deacetylase activity"/>
    <property type="evidence" value="ECO:0007669"/>
    <property type="project" value="TreeGrafter"/>
</dbReference>
<dbReference type="GO" id="GO:0040029">
    <property type="term" value="P:epigenetic regulation of gene expression"/>
    <property type="evidence" value="ECO:0007669"/>
    <property type="project" value="TreeGrafter"/>
</dbReference>
<dbReference type="PANTHER" id="PTHR10625">
    <property type="entry name" value="HISTONE DEACETYLASE HDAC1-RELATED"/>
    <property type="match status" value="1"/>
</dbReference>
<dbReference type="InterPro" id="IPR000286">
    <property type="entry name" value="HDACs"/>
</dbReference>
<comment type="similarity">
    <text evidence="1">Belongs to the histone deacetylase family.</text>
</comment>
<keyword evidence="4" id="KW-1185">Reference proteome</keyword>
<protein>
    <submittedName>
        <fullName evidence="3">Acetoin utilization deacetylase AcuC</fullName>
    </submittedName>
</protein>
<dbReference type="Pfam" id="PF00850">
    <property type="entry name" value="Hist_deacetyl"/>
    <property type="match status" value="1"/>
</dbReference>
<dbReference type="AlphaFoldDB" id="A0A238ZSS9"/>
<organism evidence="3 4">
    <name type="scientific">Methylobacillus rhizosphaerae</name>
    <dbReference type="NCBI Taxonomy" id="551994"/>
    <lineage>
        <taxon>Bacteria</taxon>
        <taxon>Pseudomonadati</taxon>
        <taxon>Pseudomonadota</taxon>
        <taxon>Betaproteobacteria</taxon>
        <taxon>Nitrosomonadales</taxon>
        <taxon>Methylophilaceae</taxon>
        <taxon>Methylobacillus</taxon>
    </lineage>
</organism>
<reference evidence="4" key="1">
    <citation type="submission" date="2017-06" db="EMBL/GenBank/DDBJ databases">
        <authorList>
            <person name="Varghese N."/>
            <person name="Submissions S."/>
        </authorList>
    </citation>
    <scope>NUCLEOTIDE SEQUENCE [LARGE SCALE GENOMIC DNA]</scope>
    <source>
        <strain evidence="4">Ca-68</strain>
    </source>
</reference>
<gene>
    <name evidence="3" type="ORF">SAMN05192560_1507</name>
</gene>
<accession>A0A238ZSS9</accession>
<dbReference type="Proteomes" id="UP000198305">
    <property type="component" value="Unassembled WGS sequence"/>
</dbReference>
<evidence type="ECO:0000313" key="4">
    <source>
        <dbReference type="Proteomes" id="UP000198305"/>
    </source>
</evidence>
<dbReference type="InterPro" id="IPR037138">
    <property type="entry name" value="His_deacetylse_dom_sf"/>
</dbReference>